<gene>
    <name evidence="1" type="ORF">CLV90_3301</name>
</gene>
<dbReference type="AlphaFoldDB" id="A0A4R7JRK5"/>
<protein>
    <submittedName>
        <fullName evidence="1">Uncharacterized protein</fullName>
    </submittedName>
</protein>
<comment type="caution">
    <text evidence="1">The sequence shown here is derived from an EMBL/GenBank/DDBJ whole genome shotgun (WGS) entry which is preliminary data.</text>
</comment>
<evidence type="ECO:0000313" key="2">
    <source>
        <dbReference type="Proteomes" id="UP000294749"/>
    </source>
</evidence>
<dbReference type="EMBL" id="SOAY01000014">
    <property type="protein sequence ID" value="TDT40454.1"/>
    <property type="molecule type" value="Genomic_DNA"/>
</dbReference>
<accession>A0A4R7JRK5</accession>
<keyword evidence="2" id="KW-1185">Reference proteome</keyword>
<proteinExistence type="predicted"/>
<sequence>MKIMGLSPLFGVAKMLVRSRKLKMAAVGLQLAYLGYTYISDKRKNKQVRK</sequence>
<dbReference type="Proteomes" id="UP000294749">
    <property type="component" value="Unassembled WGS sequence"/>
</dbReference>
<organism evidence="1 2">
    <name type="scientific">Maribacter spongiicola</name>
    <dbReference type="NCBI Taxonomy" id="1206753"/>
    <lineage>
        <taxon>Bacteria</taxon>
        <taxon>Pseudomonadati</taxon>
        <taxon>Bacteroidota</taxon>
        <taxon>Flavobacteriia</taxon>
        <taxon>Flavobacteriales</taxon>
        <taxon>Flavobacteriaceae</taxon>
        <taxon>Maribacter</taxon>
    </lineage>
</organism>
<reference evidence="1 2" key="1">
    <citation type="submission" date="2019-03" db="EMBL/GenBank/DDBJ databases">
        <title>Genomic Encyclopedia of Archaeal and Bacterial Type Strains, Phase II (KMG-II): from individual species to whole genera.</title>
        <authorList>
            <person name="Goeker M."/>
        </authorList>
    </citation>
    <scope>NUCLEOTIDE SEQUENCE [LARGE SCALE GENOMIC DNA]</scope>
    <source>
        <strain evidence="1 2">DSM 25233</strain>
    </source>
</reference>
<name>A0A4R7JRK5_9FLAO</name>
<evidence type="ECO:0000313" key="1">
    <source>
        <dbReference type="EMBL" id="TDT40454.1"/>
    </source>
</evidence>